<name>A0ABS3FXR1_9CYAN</name>
<sequence>VLCHHGRIPRNYVHFLNEASACGILKQSGGRYRFYHDKLREHLASTIQLKVEPLSPRKNKFFGWFLSRR</sequence>
<dbReference type="RefSeq" id="WP_207090051.1">
    <property type="nucleotide sequence ID" value="NZ_JAFLQW010000569.1"/>
</dbReference>
<reference evidence="1 2" key="1">
    <citation type="submission" date="2021-03" db="EMBL/GenBank/DDBJ databases">
        <title>Metabolic Capacity of the Antarctic Cyanobacterium Phormidium pseudopriestleyi that Sustains Oxygenic Photosynthesis in the Presence of Hydrogen Sulfide.</title>
        <authorList>
            <person name="Lumian J.E."/>
            <person name="Jungblut A.D."/>
            <person name="Dillon M.L."/>
            <person name="Hawes I."/>
            <person name="Doran P.T."/>
            <person name="Mackey T.J."/>
            <person name="Dick G.J."/>
            <person name="Grettenberger C.L."/>
            <person name="Sumner D.Y."/>
        </authorList>
    </citation>
    <scope>NUCLEOTIDE SEQUENCE [LARGE SCALE GENOMIC DNA]</scope>
    <source>
        <strain evidence="1 2">FRX01</strain>
    </source>
</reference>
<gene>
    <name evidence="1" type="ORF">J0895_21535</name>
</gene>
<feature type="non-terminal residue" evidence="1">
    <location>
        <position position="1"/>
    </location>
</feature>
<protein>
    <submittedName>
        <fullName evidence="1">Uncharacterized protein</fullName>
    </submittedName>
</protein>
<evidence type="ECO:0000313" key="2">
    <source>
        <dbReference type="Proteomes" id="UP000664844"/>
    </source>
</evidence>
<comment type="caution">
    <text evidence="1">The sequence shown here is derived from an EMBL/GenBank/DDBJ whole genome shotgun (WGS) entry which is preliminary data.</text>
</comment>
<organism evidence="1 2">
    <name type="scientific">Phormidium pseudopriestleyi FRX01</name>
    <dbReference type="NCBI Taxonomy" id="1759528"/>
    <lineage>
        <taxon>Bacteria</taxon>
        <taxon>Bacillati</taxon>
        <taxon>Cyanobacteriota</taxon>
        <taxon>Cyanophyceae</taxon>
        <taxon>Oscillatoriophycideae</taxon>
        <taxon>Oscillatoriales</taxon>
        <taxon>Oscillatoriaceae</taxon>
        <taxon>Phormidium</taxon>
    </lineage>
</organism>
<keyword evidence="2" id="KW-1185">Reference proteome</keyword>
<dbReference type="EMBL" id="JAFLQW010000569">
    <property type="protein sequence ID" value="MBO0351617.1"/>
    <property type="molecule type" value="Genomic_DNA"/>
</dbReference>
<dbReference type="Proteomes" id="UP000664844">
    <property type="component" value="Unassembled WGS sequence"/>
</dbReference>
<evidence type="ECO:0000313" key="1">
    <source>
        <dbReference type="EMBL" id="MBO0351617.1"/>
    </source>
</evidence>
<accession>A0ABS3FXR1</accession>
<proteinExistence type="predicted"/>